<dbReference type="AlphaFoldDB" id="A0A3A4ZC14"/>
<dbReference type="InterPro" id="IPR004027">
    <property type="entry name" value="SEC_C_motif"/>
</dbReference>
<gene>
    <name evidence="1" type="ORF">C4561_04650</name>
</gene>
<sequence length="522" mass="59807">MEVNYPETVIEKSGGLTPAEKHLSRLCSETFLSLWSYPNIYRDQGRTSAKRSEAKGDGKELCDLLVVFENHVIIFSDKRCEYPNTGDAELDWSRWYRRAVHGAAEQIWGAERWIFKYPNTIYLDKRCKQPFPLAIPPKEQAIVHRIVVAHGVVKKCIEFFDGGTGSLMIWPRLVGDLHIRTREHQCTPFAIGQVNPAKGYVHVFDDTSLQIVMRTVDTIFDFVQYLTKKEQFILSGKLFMASGEDDLLGYYLQNSDEAGEHTFFPKPEKEINAICIDEGIWEEFARHPSRLAQIKANEISYSWDRLIEKFTFHVTTGTSYKLSHPSIQSQEIIFRFLAKENRTRRRFLANSIHELIAKTPNNYRATRIILPSKPGDPYYLFLLLPRYGGTPVKDYRELRGDLLERYLRVLKLKYPAATDIIGIATETGFSTDERSEDIAYLDATEWTEQENAEAQDIERELVSLGALSKRTLFRTTTKEYPDPKTSKVRIGMKGTERNIPCPCGSGKKFKKCCGGHSKGQTG</sequence>
<evidence type="ECO:0000313" key="1">
    <source>
        <dbReference type="EMBL" id="RJR26668.1"/>
    </source>
</evidence>
<comment type="caution">
    <text evidence="1">The sequence shown here is derived from an EMBL/GenBank/DDBJ whole genome shotgun (WGS) entry which is preliminary data.</text>
</comment>
<organism evidence="1 2">
    <name type="scientific">candidate division WWE3 bacterium</name>
    <dbReference type="NCBI Taxonomy" id="2053526"/>
    <lineage>
        <taxon>Bacteria</taxon>
        <taxon>Katanobacteria</taxon>
    </lineage>
</organism>
<dbReference type="Pfam" id="PF02810">
    <property type="entry name" value="SEC-C"/>
    <property type="match status" value="1"/>
</dbReference>
<dbReference type="SUPFAM" id="SSF103642">
    <property type="entry name" value="Sec-C motif"/>
    <property type="match status" value="1"/>
</dbReference>
<evidence type="ECO:0008006" key="3">
    <source>
        <dbReference type="Google" id="ProtNLM"/>
    </source>
</evidence>
<reference evidence="1 2" key="1">
    <citation type="journal article" date="2017" name="ISME J.">
        <title>Energy and carbon metabolisms in a deep terrestrial subsurface fluid microbial community.</title>
        <authorList>
            <person name="Momper L."/>
            <person name="Jungbluth S.P."/>
            <person name="Lee M.D."/>
            <person name="Amend J.P."/>
        </authorList>
    </citation>
    <scope>NUCLEOTIDE SEQUENCE [LARGE SCALE GENOMIC DNA]</scope>
    <source>
        <strain evidence="1">SURF_46</strain>
    </source>
</reference>
<proteinExistence type="predicted"/>
<accession>A0A3A4ZC14</accession>
<dbReference type="Gene3D" id="3.10.450.50">
    <property type="match status" value="1"/>
</dbReference>
<protein>
    <recommendedName>
        <fullName evidence="3">Preprotein translocase subunit SecA</fullName>
    </recommendedName>
</protein>
<evidence type="ECO:0000313" key="2">
    <source>
        <dbReference type="Proteomes" id="UP000265540"/>
    </source>
</evidence>
<dbReference type="Proteomes" id="UP000265540">
    <property type="component" value="Unassembled WGS sequence"/>
</dbReference>
<name>A0A3A4ZC14_UNCKA</name>
<dbReference type="EMBL" id="QZJF01000018">
    <property type="protein sequence ID" value="RJR26668.1"/>
    <property type="molecule type" value="Genomic_DNA"/>
</dbReference>